<dbReference type="AlphaFoldDB" id="A0A3S5B0E7"/>
<proteinExistence type="predicted"/>
<reference evidence="2" key="1">
    <citation type="submission" date="2018-11" db="EMBL/GenBank/DDBJ databases">
        <authorList>
            <consortium name="Pathogen Informatics"/>
        </authorList>
    </citation>
    <scope>NUCLEOTIDE SEQUENCE</scope>
</reference>
<protein>
    <submittedName>
        <fullName evidence="2">Uncharacterized protein</fullName>
    </submittedName>
</protein>
<name>A0A3S5B0E7_9PLAT</name>
<organism evidence="2 3">
    <name type="scientific">Protopolystoma xenopodis</name>
    <dbReference type="NCBI Taxonomy" id="117903"/>
    <lineage>
        <taxon>Eukaryota</taxon>
        <taxon>Metazoa</taxon>
        <taxon>Spiralia</taxon>
        <taxon>Lophotrochozoa</taxon>
        <taxon>Platyhelminthes</taxon>
        <taxon>Monogenea</taxon>
        <taxon>Polyopisthocotylea</taxon>
        <taxon>Polystomatidea</taxon>
        <taxon>Polystomatidae</taxon>
        <taxon>Protopolystoma</taxon>
    </lineage>
</organism>
<gene>
    <name evidence="2" type="ORF">PXEA_LOCUS3086</name>
</gene>
<evidence type="ECO:0000256" key="1">
    <source>
        <dbReference type="SAM" id="SignalP"/>
    </source>
</evidence>
<dbReference type="EMBL" id="CAAALY010006861">
    <property type="protein sequence ID" value="VEL09646.1"/>
    <property type="molecule type" value="Genomic_DNA"/>
</dbReference>
<feature type="chain" id="PRO_5018743873" evidence="1">
    <location>
        <begin position="29"/>
        <end position="215"/>
    </location>
</feature>
<dbReference type="Proteomes" id="UP000784294">
    <property type="component" value="Unassembled WGS sequence"/>
</dbReference>
<sequence>MPPRVPEGWLRLGLAAYLTAVSTGAALALQQQQQQQPTRASNLAQIPVTVGSNCRLDHQETYCHCCRHPSELQNASSDPFTGCRCTRQPFSSEWPPVISAALETPGPLYFASPECQCPTVFDALRSQTLPFTKIQPQPITPPGRSASSVCFPPMSAYPNSAFTWASLSSLASTLPPDMAPTLCCPGAGHLASYFCPDPTNGMFSVPATGSFDAVL</sequence>
<accession>A0A3S5B0E7</accession>
<comment type="caution">
    <text evidence="2">The sequence shown here is derived from an EMBL/GenBank/DDBJ whole genome shotgun (WGS) entry which is preliminary data.</text>
</comment>
<evidence type="ECO:0000313" key="2">
    <source>
        <dbReference type="EMBL" id="VEL09646.1"/>
    </source>
</evidence>
<keyword evidence="1" id="KW-0732">Signal</keyword>
<feature type="signal peptide" evidence="1">
    <location>
        <begin position="1"/>
        <end position="28"/>
    </location>
</feature>
<evidence type="ECO:0000313" key="3">
    <source>
        <dbReference type="Proteomes" id="UP000784294"/>
    </source>
</evidence>
<keyword evidence="3" id="KW-1185">Reference proteome</keyword>